<evidence type="ECO:0000313" key="3">
    <source>
        <dbReference type="EMBL" id="WWC59099.1"/>
    </source>
</evidence>
<organism evidence="2">
    <name type="scientific">Kwoniella dejecticola CBS 10117</name>
    <dbReference type="NCBI Taxonomy" id="1296121"/>
    <lineage>
        <taxon>Eukaryota</taxon>
        <taxon>Fungi</taxon>
        <taxon>Dikarya</taxon>
        <taxon>Basidiomycota</taxon>
        <taxon>Agaricomycotina</taxon>
        <taxon>Tremellomycetes</taxon>
        <taxon>Tremellales</taxon>
        <taxon>Cryptococcaceae</taxon>
        <taxon>Kwoniella</taxon>
    </lineage>
</organism>
<keyword evidence="4" id="KW-1185">Reference proteome</keyword>
<evidence type="ECO:0000256" key="1">
    <source>
        <dbReference type="SAM" id="MobiDB-lite"/>
    </source>
</evidence>
<feature type="region of interest" description="Disordered" evidence="1">
    <location>
        <begin position="1"/>
        <end position="21"/>
    </location>
</feature>
<proteinExistence type="predicted"/>
<gene>
    <name evidence="2" type="ORF">I303_02217</name>
    <name evidence="3" type="ORF">I303_101647</name>
</gene>
<reference evidence="2" key="1">
    <citation type="submission" date="2013-07" db="EMBL/GenBank/DDBJ databases">
        <title>The Genome Sequence of Cryptococcus dejecticola CBS10117.</title>
        <authorList>
            <consortium name="The Broad Institute Genome Sequencing Platform"/>
            <person name="Cuomo C."/>
            <person name="Litvintseva A."/>
            <person name="Chen Y."/>
            <person name="Heitman J."/>
            <person name="Sun S."/>
            <person name="Springer D."/>
            <person name="Dromer F."/>
            <person name="Young S.K."/>
            <person name="Zeng Q."/>
            <person name="Gargeya S."/>
            <person name="Fitzgerald M."/>
            <person name="Abouelleil A."/>
            <person name="Alvarado L."/>
            <person name="Berlin A.M."/>
            <person name="Chapman S.B."/>
            <person name="Dewar J."/>
            <person name="Goldberg J."/>
            <person name="Griggs A."/>
            <person name="Gujja S."/>
            <person name="Hansen M."/>
            <person name="Howarth C."/>
            <person name="Imamovic A."/>
            <person name="Larimer J."/>
            <person name="McCowan C."/>
            <person name="Murphy C."/>
            <person name="Pearson M."/>
            <person name="Priest M."/>
            <person name="Roberts A."/>
            <person name="Saif S."/>
            <person name="Shea T."/>
            <person name="Sykes S."/>
            <person name="Wortman J."/>
            <person name="Nusbaum C."/>
            <person name="Birren B."/>
        </authorList>
    </citation>
    <scope>NUCLEOTIDE SEQUENCE [LARGE SCALE GENOMIC DNA]</scope>
    <source>
        <strain evidence="2">CBS 10117</strain>
    </source>
</reference>
<dbReference type="KEGG" id="kdj:28965916"/>
<dbReference type="AlphaFoldDB" id="A0A1A6AD64"/>
<dbReference type="Proteomes" id="UP000078595">
    <property type="component" value="Chromosome 2"/>
</dbReference>
<protein>
    <submittedName>
        <fullName evidence="2">Uncharacterized protein</fullName>
    </submittedName>
</protein>
<evidence type="ECO:0000313" key="2">
    <source>
        <dbReference type="EMBL" id="OBR88001.1"/>
    </source>
</evidence>
<evidence type="ECO:0000313" key="4">
    <source>
        <dbReference type="Proteomes" id="UP000078595"/>
    </source>
</evidence>
<feature type="region of interest" description="Disordered" evidence="1">
    <location>
        <begin position="118"/>
        <end position="144"/>
    </location>
</feature>
<reference evidence="3" key="3">
    <citation type="submission" date="2024-02" db="EMBL/GenBank/DDBJ databases">
        <title>Comparative genomics of Cryptococcus and Kwoniella reveals pathogenesis evolution and contrasting modes of karyotype evolution via chromosome fusion or intercentromeric recombination.</title>
        <authorList>
            <person name="Coelho M.A."/>
            <person name="David-Palma M."/>
            <person name="Shea T."/>
            <person name="Bowers K."/>
            <person name="McGinley-Smith S."/>
            <person name="Mohammad A.W."/>
            <person name="Gnirke A."/>
            <person name="Yurkov A.M."/>
            <person name="Nowrousian M."/>
            <person name="Sun S."/>
            <person name="Cuomo C.A."/>
            <person name="Heitman J."/>
        </authorList>
    </citation>
    <scope>NUCLEOTIDE SEQUENCE</scope>
    <source>
        <strain evidence="3">CBS 10117</strain>
    </source>
</reference>
<dbReference type="OrthoDB" id="2565151at2759"/>
<dbReference type="RefSeq" id="XP_018265843.1">
    <property type="nucleotide sequence ID" value="XM_018405562.1"/>
</dbReference>
<accession>A0A1A6AD64</accession>
<dbReference type="VEuPathDB" id="FungiDB:I303_02217"/>
<feature type="compositionally biased region" description="Polar residues" evidence="1">
    <location>
        <begin position="8"/>
        <end position="21"/>
    </location>
</feature>
<name>A0A1A6AD64_9TREE</name>
<reference evidence="3" key="2">
    <citation type="submission" date="2013-07" db="EMBL/GenBank/DDBJ databases">
        <authorList>
            <consortium name="The Broad Institute Genome Sequencing Platform"/>
            <person name="Cuomo C."/>
            <person name="Litvintseva A."/>
            <person name="Chen Y."/>
            <person name="Heitman J."/>
            <person name="Sun S."/>
            <person name="Springer D."/>
            <person name="Dromer F."/>
            <person name="Young S.K."/>
            <person name="Zeng Q."/>
            <person name="Gargeya S."/>
            <person name="Fitzgerald M."/>
            <person name="Abouelleil A."/>
            <person name="Alvarado L."/>
            <person name="Berlin A.M."/>
            <person name="Chapman S.B."/>
            <person name="Dewar J."/>
            <person name="Goldberg J."/>
            <person name="Griggs A."/>
            <person name="Gujja S."/>
            <person name="Hansen M."/>
            <person name="Howarth C."/>
            <person name="Imamovic A."/>
            <person name="Larimer J."/>
            <person name="McCowan C."/>
            <person name="Murphy C."/>
            <person name="Pearson M."/>
            <person name="Priest M."/>
            <person name="Roberts A."/>
            <person name="Saif S."/>
            <person name="Shea T."/>
            <person name="Sykes S."/>
            <person name="Wortman J."/>
            <person name="Nusbaum C."/>
            <person name="Birren B."/>
        </authorList>
    </citation>
    <scope>NUCLEOTIDE SEQUENCE</scope>
    <source>
        <strain evidence="3">CBS 10117</strain>
    </source>
</reference>
<dbReference type="EMBL" id="CP144531">
    <property type="protein sequence ID" value="WWC59099.1"/>
    <property type="molecule type" value="Genomic_DNA"/>
</dbReference>
<feature type="compositionally biased region" description="Polar residues" evidence="1">
    <location>
        <begin position="124"/>
        <end position="133"/>
    </location>
</feature>
<sequence length="144" mass="16247">MDPATTVAAHQSQPLPASQQTPSQPEYIYIIVETVHEYYNDRKGYSKVLSKFAYSTVFEANQAAQKLLDKKGGYRDYDEGRDSHIDCFWGRSRNITDKIDLYAIKVQEMKMVYPKIPKGKKRTSAGTAGQPIQQRGGVLRGSAR</sequence>
<dbReference type="GeneID" id="28965916"/>
<dbReference type="EMBL" id="KI894028">
    <property type="protein sequence ID" value="OBR88001.1"/>
    <property type="molecule type" value="Genomic_DNA"/>
</dbReference>